<feature type="chain" id="PRO_5041000061" evidence="1">
    <location>
        <begin position="23"/>
        <end position="829"/>
    </location>
</feature>
<dbReference type="InterPro" id="IPR010496">
    <property type="entry name" value="AL/BT2_dom"/>
</dbReference>
<dbReference type="InterPro" id="IPR012878">
    <property type="entry name" value="Beta-AFase-like_GH127_cat"/>
</dbReference>
<dbReference type="Pfam" id="PF06439">
    <property type="entry name" value="3keto-disac_hyd"/>
    <property type="match status" value="1"/>
</dbReference>
<evidence type="ECO:0000313" key="6">
    <source>
        <dbReference type="Proteomes" id="UP001155241"/>
    </source>
</evidence>
<dbReference type="GO" id="GO:0016787">
    <property type="term" value="F:hydrolase activity"/>
    <property type="evidence" value="ECO:0007669"/>
    <property type="project" value="UniProtKB-KW"/>
</dbReference>
<protein>
    <submittedName>
        <fullName evidence="5">Glycoside hydrolase family 127 protein</fullName>
    </submittedName>
</protein>
<dbReference type="RefSeq" id="WP_252854568.1">
    <property type="nucleotide sequence ID" value="NZ_JAMXLR010000073.1"/>
</dbReference>
<sequence length="829" mass="92727">MNTNFCPFACLLVVACGLTSHAAENSPTVAAHRSVVENRAPLERTPLLRLPIGSVQPDGWLARQLTLQKQGLTGAAEQLYDAAAANSGWLGGQGDGWEKAPYYVKGIVALAYTLDDKQLQQRAQKWIEWVFVSQQEDGSFGPTSNDDWWPRMIVLYYLRDYYEATGDSRVLPFLTRYFRYQLAELPGRPLRDWGKARAADNIEIVLWVYNQTGDEWLLELAELLRRQAYPWSDIYAKNQFYGTFEEFHPHHIVNVSQAMKFPPVVWQLTHQSADKAAHAQGLEHLRRQYGRIDGQISGTEMLSGLRSTDGVELCADVERIVSDGVAIRVLGTATIGDSMEKVAYNSLPAHTTSQMTGMTYYQLLNQVNCVYTPHGFEQDYHNSIVPGPYSGFPCCCYNWHMGWPKFVENMWAATSDGGLAAVAYGPCKVHTTIAGGTSVTIRETTEYPFDEVIRLAVDVSQASEFPLLLRIPVWCDEPQLRINGEEQPAPKSGVFHRVKRTWKTGDTVELTFPMTVRTSRWANNSLGIERGPLTYGLEINEQWHKNADYDGPFDEYTITPGSPWNYALEIDPSHPERSIEVATQTVGDVPWALESAPVVLTATARKLPEWQLGPRMAKVEIGYANGAWHPMAEAAVEIEGEQPYRLRIKMNGGEYRVYLNDSRRSVLEGRDGRAQQGMVGLRTYEAATQFDDFKLNGRVLDDFAGDLSKWKSYGGRWAPVDGQMTVGKHRGAKAVLRDTQVGQQFALETTLKVEPGGNAGLLFRVGELADGLDKYHGYYVGVTNLSGSSDAQEPPASPVQSAQPTERVRLVPFGATKLRVSYFPWLDEE</sequence>
<dbReference type="Gene3D" id="2.60.120.560">
    <property type="entry name" value="Exo-inulinase, domain 1"/>
    <property type="match status" value="2"/>
</dbReference>
<evidence type="ECO:0000259" key="3">
    <source>
        <dbReference type="Pfam" id="PF07944"/>
    </source>
</evidence>
<feature type="domain" description="3-keto-alpha-glucoside-1,2-lyase/3-keto-2-hydroxy-glucal hydratase" evidence="2">
    <location>
        <begin position="706"/>
        <end position="788"/>
    </location>
</feature>
<dbReference type="SUPFAM" id="SSF48208">
    <property type="entry name" value="Six-hairpin glycosidases"/>
    <property type="match status" value="1"/>
</dbReference>
<gene>
    <name evidence="5" type="ORF">NG895_21355</name>
</gene>
<evidence type="ECO:0000313" key="5">
    <source>
        <dbReference type="EMBL" id="MCO6046454.1"/>
    </source>
</evidence>
<dbReference type="InterPro" id="IPR049046">
    <property type="entry name" value="Beta-AFase-like_GH127_middle"/>
</dbReference>
<dbReference type="EMBL" id="JAMXLR010000073">
    <property type="protein sequence ID" value="MCO6046454.1"/>
    <property type="molecule type" value="Genomic_DNA"/>
</dbReference>
<accession>A0A9X2JKG3</accession>
<feature type="domain" description="Non-reducing end beta-L-arabinofuranosidase-like GH127 catalytic" evidence="3">
    <location>
        <begin position="102"/>
        <end position="406"/>
    </location>
</feature>
<dbReference type="Pfam" id="PF07944">
    <property type="entry name" value="Beta-AFase-like_GH127_cat"/>
    <property type="match status" value="1"/>
</dbReference>
<name>A0A9X2JKG3_9BACT</name>
<dbReference type="InterPro" id="IPR008928">
    <property type="entry name" value="6-hairpin_glycosidase_sf"/>
</dbReference>
<dbReference type="Pfam" id="PF20736">
    <property type="entry name" value="Glyco_hydro127M"/>
    <property type="match status" value="1"/>
</dbReference>
<feature type="domain" description="Non-reducing end beta-L-arabinofuranosidase-like GH127 middle" evidence="4">
    <location>
        <begin position="422"/>
        <end position="514"/>
    </location>
</feature>
<dbReference type="PANTHER" id="PTHR31151">
    <property type="entry name" value="PROLINE-TRNA LIGASE (DUF1680)"/>
    <property type="match status" value="1"/>
</dbReference>
<feature type="signal peptide" evidence="1">
    <location>
        <begin position="1"/>
        <end position="22"/>
    </location>
</feature>
<keyword evidence="1" id="KW-0732">Signal</keyword>
<dbReference type="AlphaFoldDB" id="A0A9X2JKG3"/>
<organism evidence="5 6">
    <name type="scientific">Aeoliella straminimaris</name>
    <dbReference type="NCBI Taxonomy" id="2954799"/>
    <lineage>
        <taxon>Bacteria</taxon>
        <taxon>Pseudomonadati</taxon>
        <taxon>Planctomycetota</taxon>
        <taxon>Planctomycetia</taxon>
        <taxon>Pirellulales</taxon>
        <taxon>Lacipirellulaceae</taxon>
        <taxon>Aeoliella</taxon>
    </lineage>
</organism>
<evidence type="ECO:0000256" key="1">
    <source>
        <dbReference type="SAM" id="SignalP"/>
    </source>
</evidence>
<comment type="caution">
    <text evidence="5">The sequence shown here is derived from an EMBL/GenBank/DDBJ whole genome shotgun (WGS) entry which is preliminary data.</text>
</comment>
<evidence type="ECO:0000259" key="2">
    <source>
        <dbReference type="Pfam" id="PF06439"/>
    </source>
</evidence>
<dbReference type="Proteomes" id="UP001155241">
    <property type="component" value="Unassembled WGS sequence"/>
</dbReference>
<keyword evidence="5" id="KW-0378">Hydrolase</keyword>
<evidence type="ECO:0000259" key="4">
    <source>
        <dbReference type="Pfam" id="PF20736"/>
    </source>
</evidence>
<reference evidence="5" key="1">
    <citation type="submission" date="2022-06" db="EMBL/GenBank/DDBJ databases">
        <title>Aeoliella straminimaris, a novel planctomycete from sediments.</title>
        <authorList>
            <person name="Vitorino I.R."/>
            <person name="Lage O.M."/>
        </authorList>
    </citation>
    <scope>NUCLEOTIDE SEQUENCE</scope>
    <source>
        <strain evidence="5">ICT_H6.2</strain>
    </source>
</reference>
<proteinExistence type="predicted"/>
<dbReference type="PANTHER" id="PTHR31151:SF0">
    <property type="entry name" value="PROLINE-TRNA LIGASE (DUF1680)"/>
    <property type="match status" value="1"/>
</dbReference>
<dbReference type="GO" id="GO:0005975">
    <property type="term" value="P:carbohydrate metabolic process"/>
    <property type="evidence" value="ECO:0007669"/>
    <property type="project" value="InterPro"/>
</dbReference>
<keyword evidence="6" id="KW-1185">Reference proteome</keyword>